<feature type="transmembrane region" description="Helical" evidence="7">
    <location>
        <begin position="239"/>
        <end position="257"/>
    </location>
</feature>
<feature type="transmembrane region" description="Helical" evidence="7">
    <location>
        <begin position="278"/>
        <end position="297"/>
    </location>
</feature>
<feature type="compositionally biased region" description="Basic and acidic residues" evidence="6">
    <location>
        <begin position="1"/>
        <end position="55"/>
    </location>
</feature>
<evidence type="ECO:0000313" key="9">
    <source>
        <dbReference type="EMBL" id="KAK3855305.1"/>
    </source>
</evidence>
<dbReference type="AlphaFoldDB" id="A0AAE1BRB6"/>
<sequence>MEDGREGSGGDRRERKEEDREKGEDTGRGTDDTVLVGERKGKWKMEGKGVEETGGRGKRKTGRGHRKRIGYSLPMFAGFVIMFISTLRLGCRYSLLPTAYSQLTTFPNGQRPVRPPAQCIQQAASRGCRARRPLEIGVWRLASLQPRPLSPYLTLSFVSTPVFAFGSSYLVLFIARAVQGIGSSCSSVSGMGMLAERYPDDKERGNAMGIALGGLALGVLIGPPFGGVMFQFVGKTAPFLILAVLALGDGLLQLLVLQPAVSKTEEDAPTLFELISDPYIIISAGAITFANMGIGMLEPSLPLWMMDTMDAPEWQLGIAFIPASISYLIGTNLFGPLGHLMGRWLASLIGLFIIGICLMSIPSATTINHLIAPNAGLGFAIGMVDSSMMPELGYLVDLRHSAVYGSVYSIGDVAFCLGFAIGPALSGSLVQKFGFKWMLYGVAFINFLYAPFMYCLKSPPAKDHGERQVSGWRRQGLIYGEKSSVRYVTYKNEDEE</sequence>
<feature type="transmembrane region" description="Helical" evidence="7">
    <location>
        <begin position="402"/>
        <end position="425"/>
    </location>
</feature>
<feature type="domain" description="Major facilitator superfamily (MFS) profile" evidence="8">
    <location>
        <begin position="279"/>
        <end position="496"/>
    </location>
</feature>
<dbReference type="Proteomes" id="UP001286313">
    <property type="component" value="Unassembled WGS sequence"/>
</dbReference>
<evidence type="ECO:0000259" key="8">
    <source>
        <dbReference type="PROSITE" id="PS50850"/>
    </source>
</evidence>
<protein>
    <recommendedName>
        <fullName evidence="8">Major facilitator superfamily (MFS) profile domain-containing protein</fullName>
    </recommendedName>
</protein>
<keyword evidence="4 7" id="KW-1133">Transmembrane helix</keyword>
<dbReference type="InterPro" id="IPR020846">
    <property type="entry name" value="MFS_dom"/>
</dbReference>
<accession>A0AAE1BRB6</accession>
<feature type="transmembrane region" description="Helical" evidence="7">
    <location>
        <begin position="69"/>
        <end position="87"/>
    </location>
</feature>
<dbReference type="FunFam" id="1.20.1250.20:FF:000401">
    <property type="entry name" value="Vesicular amine transporter"/>
    <property type="match status" value="1"/>
</dbReference>
<dbReference type="EMBL" id="JAWQEG010006268">
    <property type="protein sequence ID" value="KAK3855305.1"/>
    <property type="molecule type" value="Genomic_DNA"/>
</dbReference>
<comment type="subcellular location">
    <subcellularLocation>
        <location evidence="1">Membrane</location>
        <topology evidence="1">Multi-pass membrane protein</topology>
    </subcellularLocation>
</comment>
<comment type="caution">
    <text evidence="9">The sequence shown here is derived from an EMBL/GenBank/DDBJ whole genome shotgun (WGS) entry which is preliminary data.</text>
</comment>
<feature type="transmembrane region" description="Helical" evidence="7">
    <location>
        <begin position="207"/>
        <end position="233"/>
    </location>
</feature>
<evidence type="ECO:0000256" key="5">
    <source>
        <dbReference type="ARBA" id="ARBA00023136"/>
    </source>
</evidence>
<proteinExistence type="predicted"/>
<dbReference type="PANTHER" id="PTHR23506:SF23">
    <property type="entry name" value="GH10249P"/>
    <property type="match status" value="1"/>
</dbReference>
<organism evidence="9 10">
    <name type="scientific">Petrolisthes cinctipes</name>
    <name type="common">Flat porcelain crab</name>
    <dbReference type="NCBI Taxonomy" id="88211"/>
    <lineage>
        <taxon>Eukaryota</taxon>
        <taxon>Metazoa</taxon>
        <taxon>Ecdysozoa</taxon>
        <taxon>Arthropoda</taxon>
        <taxon>Crustacea</taxon>
        <taxon>Multicrustacea</taxon>
        <taxon>Malacostraca</taxon>
        <taxon>Eumalacostraca</taxon>
        <taxon>Eucarida</taxon>
        <taxon>Decapoda</taxon>
        <taxon>Pleocyemata</taxon>
        <taxon>Anomura</taxon>
        <taxon>Galatheoidea</taxon>
        <taxon>Porcellanidae</taxon>
        <taxon>Petrolisthes</taxon>
    </lineage>
</organism>
<feature type="transmembrane region" description="Helical" evidence="7">
    <location>
        <begin position="437"/>
        <end position="456"/>
    </location>
</feature>
<dbReference type="InterPro" id="IPR050930">
    <property type="entry name" value="MFS_Vesicular_Transporter"/>
</dbReference>
<dbReference type="PANTHER" id="PTHR23506">
    <property type="entry name" value="GH10249P"/>
    <property type="match status" value="1"/>
</dbReference>
<dbReference type="SUPFAM" id="SSF103473">
    <property type="entry name" value="MFS general substrate transporter"/>
    <property type="match status" value="1"/>
</dbReference>
<dbReference type="Pfam" id="PF07690">
    <property type="entry name" value="MFS_1"/>
    <property type="match status" value="1"/>
</dbReference>
<dbReference type="Gene3D" id="1.20.1250.20">
    <property type="entry name" value="MFS general substrate transporter like domains"/>
    <property type="match status" value="2"/>
</dbReference>
<keyword evidence="5 7" id="KW-0472">Membrane</keyword>
<feature type="transmembrane region" description="Helical" evidence="7">
    <location>
        <begin position="152"/>
        <end position="174"/>
    </location>
</feature>
<dbReference type="InterPro" id="IPR011701">
    <property type="entry name" value="MFS"/>
</dbReference>
<evidence type="ECO:0000256" key="7">
    <source>
        <dbReference type="SAM" id="Phobius"/>
    </source>
</evidence>
<keyword evidence="10" id="KW-1185">Reference proteome</keyword>
<evidence type="ECO:0000256" key="1">
    <source>
        <dbReference type="ARBA" id="ARBA00004141"/>
    </source>
</evidence>
<dbReference type="GO" id="GO:0043195">
    <property type="term" value="C:terminal bouton"/>
    <property type="evidence" value="ECO:0007669"/>
    <property type="project" value="TreeGrafter"/>
</dbReference>
<reference evidence="9" key="1">
    <citation type="submission" date="2023-10" db="EMBL/GenBank/DDBJ databases">
        <title>Genome assemblies of two species of porcelain crab, Petrolisthes cinctipes and Petrolisthes manimaculis (Anomura: Porcellanidae).</title>
        <authorList>
            <person name="Angst P."/>
        </authorList>
    </citation>
    <scope>NUCLEOTIDE SEQUENCE</scope>
    <source>
        <strain evidence="9">PB745_01</strain>
        <tissue evidence="9">Gill</tissue>
    </source>
</reference>
<dbReference type="InterPro" id="IPR036259">
    <property type="entry name" value="MFS_trans_sf"/>
</dbReference>
<evidence type="ECO:0000313" key="10">
    <source>
        <dbReference type="Proteomes" id="UP001286313"/>
    </source>
</evidence>
<dbReference type="CDD" id="cd17384">
    <property type="entry name" value="MFS_SLC18A1_2_VAT1_2"/>
    <property type="match status" value="1"/>
</dbReference>
<keyword evidence="3 7" id="KW-0812">Transmembrane</keyword>
<dbReference type="GO" id="GO:0030672">
    <property type="term" value="C:synaptic vesicle membrane"/>
    <property type="evidence" value="ECO:0007669"/>
    <property type="project" value="TreeGrafter"/>
</dbReference>
<evidence type="ECO:0000256" key="4">
    <source>
        <dbReference type="ARBA" id="ARBA00022989"/>
    </source>
</evidence>
<keyword evidence="2" id="KW-0813">Transport</keyword>
<evidence type="ECO:0000256" key="2">
    <source>
        <dbReference type="ARBA" id="ARBA00022448"/>
    </source>
</evidence>
<feature type="compositionally biased region" description="Basic residues" evidence="6">
    <location>
        <begin position="56"/>
        <end position="65"/>
    </location>
</feature>
<evidence type="ECO:0000256" key="3">
    <source>
        <dbReference type="ARBA" id="ARBA00022692"/>
    </source>
</evidence>
<feature type="transmembrane region" description="Helical" evidence="7">
    <location>
        <begin position="317"/>
        <end position="337"/>
    </location>
</feature>
<name>A0AAE1BRB6_PETCI</name>
<dbReference type="GO" id="GO:0005335">
    <property type="term" value="F:serotonin:sodium:chloride symporter activity"/>
    <property type="evidence" value="ECO:0007669"/>
    <property type="project" value="TreeGrafter"/>
</dbReference>
<feature type="region of interest" description="Disordered" evidence="6">
    <location>
        <begin position="1"/>
        <end position="65"/>
    </location>
</feature>
<feature type="transmembrane region" description="Helical" evidence="7">
    <location>
        <begin position="344"/>
        <end position="364"/>
    </location>
</feature>
<evidence type="ECO:0000256" key="6">
    <source>
        <dbReference type="SAM" id="MobiDB-lite"/>
    </source>
</evidence>
<dbReference type="PROSITE" id="PS50850">
    <property type="entry name" value="MFS"/>
    <property type="match status" value="1"/>
</dbReference>
<dbReference type="GO" id="GO:0015842">
    <property type="term" value="P:aminergic neurotransmitter loading into synaptic vesicle"/>
    <property type="evidence" value="ECO:0007669"/>
    <property type="project" value="TreeGrafter"/>
</dbReference>
<gene>
    <name evidence="9" type="ORF">Pcinc_038273</name>
</gene>